<gene>
    <name evidence="2" type="ORF">LIER_20085</name>
</gene>
<evidence type="ECO:0000256" key="1">
    <source>
        <dbReference type="SAM" id="MobiDB-lite"/>
    </source>
</evidence>
<comment type="caution">
    <text evidence="2">The sequence shown here is derived from an EMBL/GenBank/DDBJ whole genome shotgun (WGS) entry which is preliminary data.</text>
</comment>
<feature type="compositionally biased region" description="Acidic residues" evidence="1">
    <location>
        <begin position="46"/>
        <end position="55"/>
    </location>
</feature>
<evidence type="ECO:0000313" key="3">
    <source>
        <dbReference type="Proteomes" id="UP001454036"/>
    </source>
</evidence>
<accession>A0AAV3QK87</accession>
<protein>
    <submittedName>
        <fullName evidence="2">Uncharacterized protein</fullName>
    </submittedName>
</protein>
<dbReference type="AlphaFoldDB" id="A0AAV3QK87"/>
<keyword evidence="3" id="KW-1185">Reference proteome</keyword>
<name>A0AAV3QK87_LITER</name>
<sequence length="218" mass="24933">MARRAGQEAADAEAAEDDVPEEVRPSVPQLDVSDEWLPENEPQGDNVDEEAQDSEVEDVVVVMEKRRKAKGKLRINENRRRIGNQRIPINVAVVPTINVSLNSEEEQAGWRFVENRLIVAEKMLSKVTRKNPNIMTFLEEAGVMPMVEATGPYYPKLVREFICNMTEDTNDISSSNHHKVNFRNYTFDFSPRLINDYFGRPKRVVRVTNIGQMILSKC</sequence>
<reference evidence="2 3" key="1">
    <citation type="submission" date="2024-01" db="EMBL/GenBank/DDBJ databases">
        <title>The complete chloroplast genome sequence of Lithospermum erythrorhizon: insights into the phylogenetic relationship among Boraginaceae species and the maternal lineages of purple gromwells.</title>
        <authorList>
            <person name="Okada T."/>
            <person name="Watanabe K."/>
        </authorList>
    </citation>
    <scope>NUCLEOTIDE SEQUENCE [LARGE SCALE GENOMIC DNA]</scope>
</reference>
<evidence type="ECO:0000313" key="2">
    <source>
        <dbReference type="EMBL" id="GAA0164455.1"/>
    </source>
</evidence>
<dbReference type="Proteomes" id="UP001454036">
    <property type="component" value="Unassembled WGS sequence"/>
</dbReference>
<feature type="compositionally biased region" description="Acidic residues" evidence="1">
    <location>
        <begin position="10"/>
        <end position="20"/>
    </location>
</feature>
<feature type="region of interest" description="Disordered" evidence="1">
    <location>
        <begin position="1"/>
        <end position="55"/>
    </location>
</feature>
<organism evidence="2 3">
    <name type="scientific">Lithospermum erythrorhizon</name>
    <name type="common">Purple gromwell</name>
    <name type="synonym">Lithospermum officinale var. erythrorhizon</name>
    <dbReference type="NCBI Taxonomy" id="34254"/>
    <lineage>
        <taxon>Eukaryota</taxon>
        <taxon>Viridiplantae</taxon>
        <taxon>Streptophyta</taxon>
        <taxon>Embryophyta</taxon>
        <taxon>Tracheophyta</taxon>
        <taxon>Spermatophyta</taxon>
        <taxon>Magnoliopsida</taxon>
        <taxon>eudicotyledons</taxon>
        <taxon>Gunneridae</taxon>
        <taxon>Pentapetalae</taxon>
        <taxon>asterids</taxon>
        <taxon>lamiids</taxon>
        <taxon>Boraginales</taxon>
        <taxon>Boraginaceae</taxon>
        <taxon>Boraginoideae</taxon>
        <taxon>Lithospermeae</taxon>
        <taxon>Lithospermum</taxon>
    </lineage>
</organism>
<dbReference type="EMBL" id="BAABME010005048">
    <property type="protein sequence ID" value="GAA0164455.1"/>
    <property type="molecule type" value="Genomic_DNA"/>
</dbReference>
<proteinExistence type="predicted"/>